<proteinExistence type="predicted"/>
<sequence>MAPKKKTNTIDSDEELEDFQPKPKSNFAMLMGDESGQSDSDNDSDTEEATEAPPPKKDPPKKEAPQKPETKKGKQKKKNGDDEELEKMLAEINLENK</sequence>
<protein>
    <submittedName>
        <fullName evidence="2">Uncharacterized protein</fullName>
    </submittedName>
</protein>
<accession>A0AA88I157</accession>
<keyword evidence="3" id="KW-1185">Reference proteome</keyword>
<gene>
    <name evidence="2" type="ORF">QYM36_005067</name>
</gene>
<evidence type="ECO:0000313" key="3">
    <source>
        <dbReference type="Proteomes" id="UP001187531"/>
    </source>
</evidence>
<organism evidence="2 3">
    <name type="scientific">Artemia franciscana</name>
    <name type="common">Brine shrimp</name>
    <name type="synonym">Artemia sanfranciscana</name>
    <dbReference type="NCBI Taxonomy" id="6661"/>
    <lineage>
        <taxon>Eukaryota</taxon>
        <taxon>Metazoa</taxon>
        <taxon>Ecdysozoa</taxon>
        <taxon>Arthropoda</taxon>
        <taxon>Crustacea</taxon>
        <taxon>Branchiopoda</taxon>
        <taxon>Anostraca</taxon>
        <taxon>Artemiidae</taxon>
        <taxon>Artemia</taxon>
    </lineage>
</organism>
<comment type="caution">
    <text evidence="2">The sequence shown here is derived from an EMBL/GenBank/DDBJ whole genome shotgun (WGS) entry which is preliminary data.</text>
</comment>
<feature type="compositionally biased region" description="Basic and acidic residues" evidence="1">
    <location>
        <begin position="86"/>
        <end position="97"/>
    </location>
</feature>
<reference evidence="2" key="1">
    <citation type="submission" date="2023-07" db="EMBL/GenBank/DDBJ databases">
        <title>Chromosome-level genome assembly of Artemia franciscana.</title>
        <authorList>
            <person name="Jo E."/>
        </authorList>
    </citation>
    <scope>NUCLEOTIDE SEQUENCE</scope>
    <source>
        <tissue evidence="2">Whole body</tissue>
    </source>
</reference>
<feature type="region of interest" description="Disordered" evidence="1">
    <location>
        <begin position="1"/>
        <end position="97"/>
    </location>
</feature>
<dbReference type="Proteomes" id="UP001187531">
    <property type="component" value="Unassembled WGS sequence"/>
</dbReference>
<dbReference type="AlphaFoldDB" id="A0AA88I157"/>
<feature type="compositionally biased region" description="Basic and acidic residues" evidence="1">
    <location>
        <begin position="54"/>
        <end position="72"/>
    </location>
</feature>
<name>A0AA88I157_ARTSF</name>
<feature type="non-terminal residue" evidence="2">
    <location>
        <position position="97"/>
    </location>
</feature>
<evidence type="ECO:0000256" key="1">
    <source>
        <dbReference type="SAM" id="MobiDB-lite"/>
    </source>
</evidence>
<feature type="compositionally biased region" description="Acidic residues" evidence="1">
    <location>
        <begin position="40"/>
        <end position="50"/>
    </location>
</feature>
<evidence type="ECO:0000313" key="2">
    <source>
        <dbReference type="EMBL" id="KAK2719449.1"/>
    </source>
</evidence>
<dbReference type="EMBL" id="JAVRJZ010000008">
    <property type="protein sequence ID" value="KAK2719449.1"/>
    <property type="molecule type" value="Genomic_DNA"/>
</dbReference>